<proteinExistence type="predicted"/>
<evidence type="ECO:0000313" key="3">
    <source>
        <dbReference type="Proteomes" id="UP001597480"/>
    </source>
</evidence>
<dbReference type="EMBL" id="JBHUMD010000011">
    <property type="protein sequence ID" value="MFD2602082.1"/>
    <property type="molecule type" value="Genomic_DNA"/>
</dbReference>
<feature type="chain" id="PRO_5045144051" description="Lipoprotein" evidence="1">
    <location>
        <begin position="23"/>
        <end position="401"/>
    </location>
</feature>
<reference evidence="3" key="1">
    <citation type="journal article" date="2019" name="Int. J. Syst. Evol. Microbiol.">
        <title>The Global Catalogue of Microorganisms (GCM) 10K type strain sequencing project: providing services to taxonomists for standard genome sequencing and annotation.</title>
        <authorList>
            <consortium name="The Broad Institute Genomics Platform"/>
            <consortium name="The Broad Institute Genome Sequencing Center for Infectious Disease"/>
            <person name="Wu L."/>
            <person name="Ma J."/>
        </authorList>
    </citation>
    <scope>NUCLEOTIDE SEQUENCE [LARGE SCALE GENOMIC DNA]</scope>
    <source>
        <strain evidence="3">KCTC 42107</strain>
    </source>
</reference>
<accession>A0ABW5NSK4</accession>
<keyword evidence="1" id="KW-0732">Signal</keyword>
<evidence type="ECO:0000256" key="1">
    <source>
        <dbReference type="SAM" id="SignalP"/>
    </source>
</evidence>
<comment type="caution">
    <text evidence="2">The sequence shown here is derived from an EMBL/GenBank/DDBJ whole genome shotgun (WGS) entry which is preliminary data.</text>
</comment>
<dbReference type="RefSeq" id="WP_379820579.1">
    <property type="nucleotide sequence ID" value="NZ_JBHUMD010000011.1"/>
</dbReference>
<dbReference type="Proteomes" id="UP001597480">
    <property type="component" value="Unassembled WGS sequence"/>
</dbReference>
<evidence type="ECO:0008006" key="4">
    <source>
        <dbReference type="Google" id="ProtNLM"/>
    </source>
</evidence>
<gene>
    <name evidence="2" type="ORF">ACFSR3_08440</name>
</gene>
<dbReference type="PROSITE" id="PS51257">
    <property type="entry name" value="PROKAR_LIPOPROTEIN"/>
    <property type="match status" value="1"/>
</dbReference>
<evidence type="ECO:0000313" key="2">
    <source>
        <dbReference type="EMBL" id="MFD2602082.1"/>
    </source>
</evidence>
<feature type="signal peptide" evidence="1">
    <location>
        <begin position="1"/>
        <end position="22"/>
    </location>
</feature>
<name>A0ABW5NSK4_9FLAO</name>
<protein>
    <recommendedName>
        <fullName evidence="4">Lipoprotein</fullName>
    </recommendedName>
</protein>
<keyword evidence="3" id="KW-1185">Reference proteome</keyword>
<sequence length="401" mass="45329">MKKLLLFVVLFIISCNSSNKDAAQSIPTFVEWEKTFYGESNDMPKKLHYLENSNQTIILGQRFSDNSNKATTCALVKLDANGKKTKEIFFGSDKDRLTEMAVTENKIILAGYKKSKKLWMQILDLNFKVIKDTVYKDLNITWNIKLKSMGKSVVVGVSHEKEIKNSYINYISMIFLDENLAINWKKEFYSENKMSGQRNIKDICIDKDDIILLSAEKLDQKVTYSLTKLDKGGKVLWSKLKEGELNGYRASNILKFGSGYMVSGNYSKDLTNAGGFKNIFYAAYTAEGKELYLRKTEKEGFAECLTAGQNNSVYIVGSTNNSNWKGRNPDIYNDIFALQVKNDGSMGSEHIFGTVMPDNKPDVVYLGGDSYILAFSSVPSEMNAFGNAWKIYAKKFEQATN</sequence>
<organism evidence="2 3">
    <name type="scientific">Flavobacterium suzhouense</name>
    <dbReference type="NCBI Taxonomy" id="1529638"/>
    <lineage>
        <taxon>Bacteria</taxon>
        <taxon>Pseudomonadati</taxon>
        <taxon>Bacteroidota</taxon>
        <taxon>Flavobacteriia</taxon>
        <taxon>Flavobacteriales</taxon>
        <taxon>Flavobacteriaceae</taxon>
        <taxon>Flavobacterium</taxon>
    </lineage>
</organism>